<comment type="caution">
    <text evidence="3">The sequence shown here is derived from an EMBL/GenBank/DDBJ whole genome shotgun (WGS) entry which is preliminary data.</text>
</comment>
<dbReference type="SUPFAM" id="SSF52266">
    <property type="entry name" value="SGNH hydrolase"/>
    <property type="match status" value="1"/>
</dbReference>
<proteinExistence type="predicted"/>
<evidence type="ECO:0000313" key="4">
    <source>
        <dbReference type="Proteomes" id="UP000655550"/>
    </source>
</evidence>
<keyword evidence="1" id="KW-0812">Transmembrane</keyword>
<feature type="domain" description="SGNH hydrolase-type esterase" evidence="2">
    <location>
        <begin position="56"/>
        <end position="226"/>
    </location>
</feature>
<reference evidence="4" key="1">
    <citation type="journal article" date="2019" name="Int. J. Syst. Evol. Microbiol.">
        <title>The Global Catalogue of Microorganisms (GCM) 10K type strain sequencing project: providing services to taxonomists for standard genome sequencing and annotation.</title>
        <authorList>
            <consortium name="The Broad Institute Genomics Platform"/>
            <consortium name="The Broad Institute Genome Sequencing Center for Infectious Disease"/>
            <person name="Wu L."/>
            <person name="Ma J."/>
        </authorList>
    </citation>
    <scope>NUCLEOTIDE SEQUENCE [LARGE SCALE GENOMIC DNA]</scope>
    <source>
        <strain evidence="4">CCM 8778</strain>
    </source>
</reference>
<gene>
    <name evidence="3" type="ORF">GCM10007363_00630</name>
</gene>
<dbReference type="RefSeq" id="WP_229727113.1">
    <property type="nucleotide sequence ID" value="NZ_BMDE01000001.1"/>
</dbReference>
<evidence type="ECO:0000313" key="3">
    <source>
        <dbReference type="EMBL" id="GGH88287.1"/>
    </source>
</evidence>
<name>A0ABQ2A9X9_9PSED</name>
<dbReference type="Proteomes" id="UP000655550">
    <property type="component" value="Unassembled WGS sequence"/>
</dbReference>
<feature type="transmembrane region" description="Helical" evidence="1">
    <location>
        <begin position="6"/>
        <end position="25"/>
    </location>
</feature>
<sequence>MSLGLAAWWLCSLLLAPLLLPLAWLTRRRALRLPVAGGEPQGLVEGDGGEPLRLLVLGESPVAGVGVARHSEALAAQLAACLAQGLRRPVSWQALGENGIRAEQACQRLLPGMPAQPVDILLLVFGVNDTTHPGSVRRWLAAMRQLAEQGEQQGALVAISAVPPLQHFSALPWLLRQWLGWRGWLLDRGLRGLAQRHGWLHCAVALGFSADYLARDGYHPSALGYRQWARGLAPLLIERLR</sequence>
<keyword evidence="4" id="KW-1185">Reference proteome</keyword>
<evidence type="ECO:0000259" key="2">
    <source>
        <dbReference type="Pfam" id="PF13472"/>
    </source>
</evidence>
<dbReference type="EMBL" id="BMDE01000001">
    <property type="protein sequence ID" value="GGH88287.1"/>
    <property type="molecule type" value="Genomic_DNA"/>
</dbReference>
<organism evidence="3 4">
    <name type="scientific">Pseudomonas fluvialis</name>
    <dbReference type="NCBI Taxonomy" id="1793966"/>
    <lineage>
        <taxon>Bacteria</taxon>
        <taxon>Pseudomonadati</taxon>
        <taxon>Pseudomonadota</taxon>
        <taxon>Gammaproteobacteria</taxon>
        <taxon>Pseudomonadales</taxon>
        <taxon>Pseudomonadaceae</taxon>
        <taxon>Pseudomonas</taxon>
    </lineage>
</organism>
<keyword evidence="1" id="KW-1133">Transmembrane helix</keyword>
<dbReference type="InterPro" id="IPR013830">
    <property type="entry name" value="SGNH_hydro"/>
</dbReference>
<dbReference type="CDD" id="cd01836">
    <property type="entry name" value="FeeA_FeeB_like"/>
    <property type="match status" value="1"/>
</dbReference>
<evidence type="ECO:0000256" key="1">
    <source>
        <dbReference type="SAM" id="Phobius"/>
    </source>
</evidence>
<accession>A0ABQ2A9X9</accession>
<protein>
    <recommendedName>
        <fullName evidence="2">SGNH hydrolase-type esterase domain-containing protein</fullName>
    </recommendedName>
</protein>
<dbReference type="InterPro" id="IPR036514">
    <property type="entry name" value="SGNH_hydro_sf"/>
</dbReference>
<keyword evidence="1" id="KW-0472">Membrane</keyword>
<dbReference type="Gene3D" id="3.40.50.1110">
    <property type="entry name" value="SGNH hydrolase"/>
    <property type="match status" value="1"/>
</dbReference>
<dbReference type="Pfam" id="PF13472">
    <property type="entry name" value="Lipase_GDSL_2"/>
    <property type="match status" value="1"/>
</dbReference>